<keyword evidence="4" id="KW-1185">Reference proteome</keyword>
<evidence type="ECO:0000256" key="1">
    <source>
        <dbReference type="SAM" id="MobiDB-lite"/>
    </source>
</evidence>
<dbReference type="InterPro" id="IPR046331">
    <property type="entry name" value="GPAM1-like"/>
</dbReference>
<dbReference type="GeneID" id="89947716"/>
<protein>
    <recommendedName>
        <fullName evidence="2">DUF3752 domain-containing protein</fullName>
    </recommendedName>
</protein>
<dbReference type="PANTHER" id="PTHR46370">
    <property type="entry name" value="GPALPP MOTIFS-CONTAINING PROTEIN 1"/>
    <property type="match status" value="1"/>
</dbReference>
<dbReference type="EMBL" id="JASEJX010000007">
    <property type="protein sequence ID" value="KAK4521026.1"/>
    <property type="molecule type" value="Genomic_DNA"/>
</dbReference>
<dbReference type="InterPro" id="IPR022226">
    <property type="entry name" value="DUF3752"/>
</dbReference>
<feature type="region of interest" description="Disordered" evidence="1">
    <location>
        <begin position="283"/>
        <end position="341"/>
    </location>
</feature>
<dbReference type="Proteomes" id="UP001304243">
    <property type="component" value="Unassembled WGS sequence"/>
</dbReference>
<feature type="domain" description="DUF3752" evidence="2">
    <location>
        <begin position="286"/>
        <end position="418"/>
    </location>
</feature>
<proteinExistence type="predicted"/>
<feature type="compositionally biased region" description="Low complexity" evidence="1">
    <location>
        <begin position="178"/>
        <end position="193"/>
    </location>
</feature>
<feature type="compositionally biased region" description="Basic and acidic residues" evidence="1">
    <location>
        <begin position="310"/>
        <end position="329"/>
    </location>
</feature>
<sequence>MIGPAIPEALLKKKQNQDEIDIALSDDEQDQVEQQQVAGPQIPPNLLQEKNRQSTSTNEESIGPQIPQHLLEQKKSTRNIDEIAISDQDQDEEEQVAGPQIPQHLLQQKRSTTVNADEIFIPDMEEEEEQTAGPQIPQHILDKKKAASTLENYGDDEEEDPDVFAPALPPDLLKQRQKQQSPLQQEQEKQPSGGRRRRPVGPSFPPTGPMPMPSTDDDDFVVGPALPKNYNPEEEAKYSAIQAIEERARLAKEAMEQKEAGKNKVERPEWMLVPPEVDYLKKAGSGKSRQFTNKTMAPEDLDSSGWTETPAEKQRRLEEQRLGKRKVDADQDTGPSQLDIERHRNVLQYNMQTRPLTLLEMHQQKKKKDRKTNGLTAEEDVTKRAFDREKDLVGHKRISKKDKDEFLRKSAELGSKFGYGKSSFL</sequence>
<dbReference type="AlphaFoldDB" id="A0AAN7DPD8"/>
<feature type="compositionally biased region" description="Polar residues" evidence="1">
    <location>
        <begin position="105"/>
        <end position="115"/>
    </location>
</feature>
<comment type="caution">
    <text evidence="3">The sequence shown here is derived from an EMBL/GenBank/DDBJ whole genome shotgun (WGS) entry which is preliminary data.</text>
</comment>
<evidence type="ECO:0000313" key="3">
    <source>
        <dbReference type="EMBL" id="KAK4521026.1"/>
    </source>
</evidence>
<dbReference type="Pfam" id="PF12572">
    <property type="entry name" value="DUF3752"/>
    <property type="match status" value="1"/>
</dbReference>
<organism evidence="3 4">
    <name type="scientific">Mucor velutinosus</name>
    <dbReference type="NCBI Taxonomy" id="708070"/>
    <lineage>
        <taxon>Eukaryota</taxon>
        <taxon>Fungi</taxon>
        <taxon>Fungi incertae sedis</taxon>
        <taxon>Mucoromycota</taxon>
        <taxon>Mucoromycotina</taxon>
        <taxon>Mucoromycetes</taxon>
        <taxon>Mucorales</taxon>
        <taxon>Mucorineae</taxon>
        <taxon>Mucoraceae</taxon>
        <taxon>Mucor</taxon>
    </lineage>
</organism>
<gene>
    <name evidence="3" type="ORF">ATC70_004014</name>
</gene>
<feature type="compositionally biased region" description="Basic and acidic residues" evidence="1">
    <location>
        <begin position="71"/>
        <end position="81"/>
    </location>
</feature>
<name>A0AAN7DPD8_9FUNG</name>
<evidence type="ECO:0000259" key="2">
    <source>
        <dbReference type="Pfam" id="PF12572"/>
    </source>
</evidence>
<dbReference type="RefSeq" id="XP_064687692.1">
    <property type="nucleotide sequence ID" value="XM_064823368.1"/>
</dbReference>
<feature type="compositionally biased region" description="Acidic residues" evidence="1">
    <location>
        <begin position="153"/>
        <end position="162"/>
    </location>
</feature>
<feature type="compositionally biased region" description="Pro residues" evidence="1">
    <location>
        <begin position="202"/>
        <end position="212"/>
    </location>
</feature>
<feature type="region of interest" description="Disordered" evidence="1">
    <location>
        <begin position="26"/>
        <end position="236"/>
    </location>
</feature>
<evidence type="ECO:0000313" key="4">
    <source>
        <dbReference type="Proteomes" id="UP001304243"/>
    </source>
</evidence>
<accession>A0AAN7DPD8</accession>
<dbReference type="PANTHER" id="PTHR46370:SF1">
    <property type="entry name" value="GPALPP MOTIFS-CONTAINING PROTEIN 1"/>
    <property type="match status" value="1"/>
</dbReference>
<reference evidence="3 4" key="1">
    <citation type="submission" date="2022-11" db="EMBL/GenBank/DDBJ databases">
        <title>Mucor velutinosus strain NIH1002 WGS.</title>
        <authorList>
            <person name="Subramanian P."/>
            <person name="Mullikin J.C."/>
            <person name="Segre J.A."/>
            <person name="Zelazny A.M."/>
        </authorList>
    </citation>
    <scope>NUCLEOTIDE SEQUENCE [LARGE SCALE GENOMIC DNA]</scope>
    <source>
        <strain evidence="3 4">NIH1002</strain>
    </source>
</reference>